<dbReference type="PANTHER" id="PTHR20857:SF15">
    <property type="entry name" value="THIAMINE-PHOSPHATE SYNTHASE"/>
    <property type="match status" value="1"/>
</dbReference>
<dbReference type="GO" id="GO:0009228">
    <property type="term" value="P:thiamine biosynthetic process"/>
    <property type="evidence" value="ECO:0007669"/>
    <property type="project" value="UniProtKB-KW"/>
</dbReference>
<evidence type="ECO:0000256" key="1">
    <source>
        <dbReference type="ARBA" id="ARBA00004948"/>
    </source>
</evidence>
<dbReference type="RefSeq" id="WP_193112850.1">
    <property type="nucleotide sequence ID" value="NZ_CP041165.1"/>
</dbReference>
<protein>
    <submittedName>
        <fullName evidence="4">Thiamine phosphate synthase</fullName>
    </submittedName>
</protein>
<evidence type="ECO:0000256" key="2">
    <source>
        <dbReference type="ARBA" id="ARBA00022977"/>
    </source>
</evidence>
<dbReference type="SUPFAM" id="SSF51391">
    <property type="entry name" value="Thiamin phosphate synthase"/>
    <property type="match status" value="1"/>
</dbReference>
<evidence type="ECO:0000313" key="5">
    <source>
        <dbReference type="Proteomes" id="UP000593910"/>
    </source>
</evidence>
<dbReference type="GO" id="GO:0004789">
    <property type="term" value="F:thiamine-phosphate diphosphorylase activity"/>
    <property type="evidence" value="ECO:0007669"/>
    <property type="project" value="TreeGrafter"/>
</dbReference>
<organism evidence="4 5">
    <name type="scientific">Sulfurimonas marina</name>
    <dbReference type="NCBI Taxonomy" id="2590551"/>
    <lineage>
        <taxon>Bacteria</taxon>
        <taxon>Pseudomonadati</taxon>
        <taxon>Campylobacterota</taxon>
        <taxon>Epsilonproteobacteria</taxon>
        <taxon>Campylobacterales</taxon>
        <taxon>Sulfurimonadaceae</taxon>
        <taxon>Sulfurimonas</taxon>
    </lineage>
</organism>
<dbReference type="Gene3D" id="3.20.20.70">
    <property type="entry name" value="Aldolase class I"/>
    <property type="match status" value="1"/>
</dbReference>
<keyword evidence="2" id="KW-0784">Thiamine biosynthesis</keyword>
<evidence type="ECO:0000259" key="3">
    <source>
        <dbReference type="Pfam" id="PF02581"/>
    </source>
</evidence>
<reference evidence="4 5" key="1">
    <citation type="submission" date="2019-06" db="EMBL/GenBank/DDBJ databases">
        <title>Sulfurimonas gotlandica sp. nov., a chemoautotrophic and psychrotolerant epsilonproteobacterium isolated from a pelagic redoxcline, and an emended description of the genus Sulfurimonas.</title>
        <authorList>
            <person name="Wang S."/>
            <person name="Jiang L."/>
            <person name="Shao Z."/>
        </authorList>
    </citation>
    <scope>NUCLEOTIDE SEQUENCE [LARGE SCALE GENOMIC DNA]</scope>
    <source>
        <strain evidence="4 5">B2</strain>
    </source>
</reference>
<dbReference type="InterPro" id="IPR013785">
    <property type="entry name" value="Aldolase_TIM"/>
</dbReference>
<dbReference type="AlphaFoldDB" id="A0A7M1AVV1"/>
<dbReference type="CDD" id="cd00564">
    <property type="entry name" value="TMP_TenI"/>
    <property type="match status" value="1"/>
</dbReference>
<dbReference type="GO" id="GO:0005737">
    <property type="term" value="C:cytoplasm"/>
    <property type="evidence" value="ECO:0007669"/>
    <property type="project" value="TreeGrafter"/>
</dbReference>
<dbReference type="Proteomes" id="UP000593910">
    <property type="component" value="Chromosome"/>
</dbReference>
<name>A0A7M1AVV1_9BACT</name>
<dbReference type="PANTHER" id="PTHR20857">
    <property type="entry name" value="THIAMINE-PHOSPHATE PYROPHOSPHORYLASE"/>
    <property type="match status" value="1"/>
</dbReference>
<comment type="pathway">
    <text evidence="1">Cofactor biosynthesis; thiamine diphosphate biosynthesis.</text>
</comment>
<dbReference type="InterPro" id="IPR036206">
    <property type="entry name" value="ThiamineP_synth_sf"/>
</dbReference>
<dbReference type="InterPro" id="IPR022998">
    <property type="entry name" value="ThiamineP_synth_TenI"/>
</dbReference>
<dbReference type="KEGG" id="smax:FJR03_07160"/>
<feature type="domain" description="Thiamine phosphate synthase/TenI" evidence="3">
    <location>
        <begin position="4"/>
        <end position="180"/>
    </location>
</feature>
<sequence>MKKYLITSPEFYTQESETFAEKLEAQIQKHQPDFLLYRDKENANYAELAKTFIAVCKEHQGVKCFLHQDPLLAHQLDAGGVHLNSTQFDKIAKAKELGLEVIVSTHTHDEVNEVQSLGADYVTYSPIFPSPNKGIPKGIEDLKLIVKSLNIKIFALGGIVDKVQIKAVEDAKAFGFASIRYFF</sequence>
<dbReference type="EMBL" id="CP041165">
    <property type="protein sequence ID" value="QOP41534.1"/>
    <property type="molecule type" value="Genomic_DNA"/>
</dbReference>
<accession>A0A7M1AVV1</accession>
<gene>
    <name evidence="4" type="ORF">FJR03_07160</name>
</gene>
<keyword evidence="5" id="KW-1185">Reference proteome</keyword>
<proteinExistence type="predicted"/>
<dbReference type="Pfam" id="PF02581">
    <property type="entry name" value="TMP-TENI"/>
    <property type="match status" value="1"/>
</dbReference>
<evidence type="ECO:0000313" key="4">
    <source>
        <dbReference type="EMBL" id="QOP41534.1"/>
    </source>
</evidence>